<dbReference type="Gene3D" id="3.60.130.30">
    <property type="match status" value="1"/>
</dbReference>
<evidence type="ECO:0000256" key="1">
    <source>
        <dbReference type="SAM" id="MobiDB-lite"/>
    </source>
</evidence>
<gene>
    <name evidence="2" type="ORF">CVT26_010682</name>
</gene>
<protein>
    <submittedName>
        <fullName evidence="2">Uncharacterized protein</fullName>
    </submittedName>
</protein>
<dbReference type="STRING" id="231916.A0A409Y0U0"/>
<feature type="region of interest" description="Disordered" evidence="1">
    <location>
        <begin position="36"/>
        <end position="91"/>
    </location>
</feature>
<feature type="compositionally biased region" description="Basic residues" evidence="1">
    <location>
        <begin position="79"/>
        <end position="90"/>
    </location>
</feature>
<dbReference type="EMBL" id="NHYE01001345">
    <property type="protein sequence ID" value="PPQ96619.1"/>
    <property type="molecule type" value="Genomic_DNA"/>
</dbReference>
<accession>A0A409Y0U0</accession>
<evidence type="ECO:0000313" key="2">
    <source>
        <dbReference type="EMBL" id="PPQ96619.1"/>
    </source>
</evidence>
<sequence length="465" mass="51018">MSDFDDLPELVMEGLNVDVDVEPLLVDALGTSALNFEKDAGDNEGNPLTSQPTRPSPRRSSQRISMAIVKPGAIEKQRRKDKSRARRAWRRQNTPLPALPLQYRPSNCAAKRHARLQFIKGKLDSSKLPAGIWVGKRRTRPSQRQWTLPELKEEGFRIIEWRGDEPQVLVDSEGRIIAVLAGKPSDPDFDGAIARADAAMVHARIVGKLNGSLPARPEEHRRGIFSAIPCGVSFGGGQVEPGNLLHPPKKQALLNDLLDNPAIQRLAGFQSSCLGFYFPRVYEDYASNLFPLYEHSPHLQPNFPDISIYPACTFNLGPHTATFDHTDAANVPYGLCAITALGDFDPRKGGHLILFDLKLVIEFPPGATILIPSSVLRHGNTPIVGEGSGSYRMSMTQYCAGGLFRWVGYGFKTAKTLLSEVGGKARKEAIDGKLADRTAQALALFSTIDSLADDRSSVFGVSFRQ</sequence>
<proteinExistence type="predicted"/>
<comment type="caution">
    <text evidence="2">The sequence shown here is derived from an EMBL/GenBank/DDBJ whole genome shotgun (WGS) entry which is preliminary data.</text>
</comment>
<reference evidence="2 3" key="1">
    <citation type="journal article" date="2018" name="Evol. Lett.">
        <title>Horizontal gene cluster transfer increased hallucinogenic mushroom diversity.</title>
        <authorList>
            <person name="Reynolds H.T."/>
            <person name="Vijayakumar V."/>
            <person name="Gluck-Thaler E."/>
            <person name="Korotkin H.B."/>
            <person name="Matheny P.B."/>
            <person name="Slot J.C."/>
        </authorList>
    </citation>
    <scope>NUCLEOTIDE SEQUENCE [LARGE SCALE GENOMIC DNA]</scope>
    <source>
        <strain evidence="2 3">SRW20</strain>
    </source>
</reference>
<dbReference type="InParanoid" id="A0A409Y0U0"/>
<name>A0A409Y0U0_9AGAR</name>
<dbReference type="AlphaFoldDB" id="A0A409Y0U0"/>
<organism evidence="2 3">
    <name type="scientific">Gymnopilus dilepis</name>
    <dbReference type="NCBI Taxonomy" id="231916"/>
    <lineage>
        <taxon>Eukaryota</taxon>
        <taxon>Fungi</taxon>
        <taxon>Dikarya</taxon>
        <taxon>Basidiomycota</taxon>
        <taxon>Agaricomycotina</taxon>
        <taxon>Agaricomycetes</taxon>
        <taxon>Agaricomycetidae</taxon>
        <taxon>Agaricales</taxon>
        <taxon>Agaricineae</taxon>
        <taxon>Hymenogastraceae</taxon>
        <taxon>Gymnopilus</taxon>
    </lineage>
</organism>
<dbReference type="OrthoDB" id="3202607at2759"/>
<evidence type="ECO:0000313" key="3">
    <source>
        <dbReference type="Proteomes" id="UP000284706"/>
    </source>
</evidence>
<dbReference type="Proteomes" id="UP000284706">
    <property type="component" value="Unassembled WGS sequence"/>
</dbReference>
<keyword evidence="3" id="KW-1185">Reference proteome</keyword>